<keyword evidence="5" id="KW-0256">Endoplasmic reticulum</keyword>
<dbReference type="RefSeq" id="XP_019040082.1">
    <property type="nucleotide sequence ID" value="XM_019181448.1"/>
</dbReference>
<feature type="transmembrane region" description="Helical" evidence="8">
    <location>
        <begin position="66"/>
        <end position="84"/>
    </location>
</feature>
<feature type="transmembrane region" description="Helical" evidence="8">
    <location>
        <begin position="24"/>
        <end position="45"/>
    </location>
</feature>
<evidence type="ECO:0000256" key="6">
    <source>
        <dbReference type="ARBA" id="ARBA00022989"/>
    </source>
</evidence>
<evidence type="ECO:0000313" key="10">
    <source>
        <dbReference type="Proteomes" id="UP000094112"/>
    </source>
</evidence>
<keyword evidence="6 8" id="KW-1133">Transmembrane helix</keyword>
<dbReference type="GO" id="GO:0045050">
    <property type="term" value="P:protein insertion into ER membrane by stop-transfer membrane-anchor sequence"/>
    <property type="evidence" value="ECO:0007669"/>
    <property type="project" value="EnsemblFungi"/>
</dbReference>
<evidence type="ECO:0000256" key="2">
    <source>
        <dbReference type="ARBA" id="ARBA00009436"/>
    </source>
</evidence>
<evidence type="ECO:0000313" key="9">
    <source>
        <dbReference type="EMBL" id="ODQ60875.1"/>
    </source>
</evidence>
<reference evidence="9 10" key="1">
    <citation type="journal article" date="2016" name="Proc. Natl. Acad. Sci. U.S.A.">
        <title>Comparative genomics of biotechnologically important yeasts.</title>
        <authorList>
            <person name="Riley R."/>
            <person name="Haridas S."/>
            <person name="Wolfe K.H."/>
            <person name="Lopes M.R."/>
            <person name="Hittinger C.T."/>
            <person name="Goeker M."/>
            <person name="Salamov A.A."/>
            <person name="Wisecaver J.H."/>
            <person name="Long T.M."/>
            <person name="Calvey C.H."/>
            <person name="Aerts A.L."/>
            <person name="Barry K.W."/>
            <person name="Choi C."/>
            <person name="Clum A."/>
            <person name="Coughlan A.Y."/>
            <person name="Deshpande S."/>
            <person name="Douglass A.P."/>
            <person name="Hanson S.J."/>
            <person name="Klenk H.-P."/>
            <person name="LaButti K.M."/>
            <person name="Lapidus A."/>
            <person name="Lindquist E.A."/>
            <person name="Lipzen A.M."/>
            <person name="Meier-Kolthoff J.P."/>
            <person name="Ohm R.A."/>
            <person name="Otillar R.P."/>
            <person name="Pangilinan J.L."/>
            <person name="Peng Y."/>
            <person name="Rokas A."/>
            <person name="Rosa C.A."/>
            <person name="Scheuner C."/>
            <person name="Sibirny A.A."/>
            <person name="Slot J.C."/>
            <person name="Stielow J.B."/>
            <person name="Sun H."/>
            <person name="Kurtzman C.P."/>
            <person name="Blackwell M."/>
            <person name="Grigoriev I.V."/>
            <person name="Jeffries T.W."/>
        </authorList>
    </citation>
    <scope>NUCLEOTIDE SEQUENCE [LARGE SCALE GENOMIC DNA]</scope>
    <source>
        <strain evidence="10">ATCC 58044 / CBS 1984 / NCYC 433 / NRRL Y-366-8</strain>
    </source>
</reference>
<dbReference type="GeneID" id="30198694"/>
<dbReference type="GO" id="GO:0000045">
    <property type="term" value="P:autophagosome assembly"/>
    <property type="evidence" value="ECO:0007669"/>
    <property type="project" value="TreeGrafter"/>
</dbReference>
<evidence type="ECO:0000256" key="4">
    <source>
        <dbReference type="ARBA" id="ARBA00022692"/>
    </source>
</evidence>
<dbReference type="GO" id="GO:0034975">
    <property type="term" value="P:protein folding in endoplasmic reticulum"/>
    <property type="evidence" value="ECO:0007669"/>
    <property type="project" value="TreeGrafter"/>
</dbReference>
<evidence type="ECO:0000256" key="7">
    <source>
        <dbReference type="ARBA" id="ARBA00023136"/>
    </source>
</evidence>
<evidence type="ECO:0000256" key="8">
    <source>
        <dbReference type="SAM" id="Phobius"/>
    </source>
</evidence>
<name>A0A1E3P605_WICAA</name>
<dbReference type="PANTHER" id="PTHR20994">
    <property type="entry name" value="ER MEMBRANE PROTEIN COMPLEX SUBUNIT 6"/>
    <property type="match status" value="1"/>
</dbReference>
<dbReference type="GO" id="GO:0032977">
    <property type="term" value="F:membrane insertase activity"/>
    <property type="evidence" value="ECO:0007669"/>
    <property type="project" value="EnsemblFungi"/>
</dbReference>
<evidence type="ECO:0000256" key="5">
    <source>
        <dbReference type="ARBA" id="ARBA00022824"/>
    </source>
</evidence>
<protein>
    <recommendedName>
        <fullName evidence="3">ER membrane protein complex subunit 6</fullName>
    </recommendedName>
</protein>
<keyword evidence="10" id="KW-1185">Reference proteome</keyword>
<dbReference type="InterPro" id="IPR029008">
    <property type="entry name" value="EMC6-like"/>
</dbReference>
<dbReference type="InterPro" id="IPR008504">
    <property type="entry name" value="Emc6"/>
</dbReference>
<dbReference type="AlphaFoldDB" id="A0A1E3P605"/>
<organism evidence="9 10">
    <name type="scientific">Wickerhamomyces anomalus (strain ATCC 58044 / CBS 1984 / NCYC 433 / NRRL Y-366-8)</name>
    <name type="common">Yeast</name>
    <name type="synonym">Hansenula anomala</name>
    <dbReference type="NCBI Taxonomy" id="683960"/>
    <lineage>
        <taxon>Eukaryota</taxon>
        <taxon>Fungi</taxon>
        <taxon>Dikarya</taxon>
        <taxon>Ascomycota</taxon>
        <taxon>Saccharomycotina</taxon>
        <taxon>Saccharomycetes</taxon>
        <taxon>Phaffomycetales</taxon>
        <taxon>Wickerhamomycetaceae</taxon>
        <taxon>Wickerhamomyces</taxon>
    </lineage>
</organism>
<comment type="subcellular location">
    <subcellularLocation>
        <location evidence="1">Endoplasmic reticulum membrane</location>
        <topology evidence="1">Multi-pass membrane protein</topology>
    </subcellularLocation>
</comment>
<accession>A0A1E3P605</accession>
<evidence type="ECO:0000256" key="3">
    <source>
        <dbReference type="ARBA" id="ARBA00020827"/>
    </source>
</evidence>
<dbReference type="OrthoDB" id="16510at2759"/>
<dbReference type="STRING" id="683960.A0A1E3P605"/>
<dbReference type="Proteomes" id="UP000094112">
    <property type="component" value="Unassembled WGS sequence"/>
</dbReference>
<proteinExistence type="inferred from homology"/>
<dbReference type="EMBL" id="KV454209">
    <property type="protein sequence ID" value="ODQ60875.1"/>
    <property type="molecule type" value="Genomic_DNA"/>
</dbReference>
<dbReference type="PANTHER" id="PTHR20994:SF0">
    <property type="entry name" value="ER MEMBRANE PROTEIN COMPLEX SUBUNIT 6"/>
    <property type="match status" value="1"/>
</dbReference>
<keyword evidence="7 8" id="KW-0472">Membrane</keyword>
<gene>
    <name evidence="9" type="ORF">WICANDRAFT_28084</name>
</gene>
<dbReference type="Pfam" id="PF07019">
    <property type="entry name" value="EMC6"/>
    <property type="match status" value="1"/>
</dbReference>
<dbReference type="GO" id="GO:0072546">
    <property type="term" value="C:EMC complex"/>
    <property type="evidence" value="ECO:0007669"/>
    <property type="project" value="EnsemblFungi"/>
</dbReference>
<evidence type="ECO:0000256" key="1">
    <source>
        <dbReference type="ARBA" id="ARBA00004477"/>
    </source>
</evidence>
<sequence>LQYIQDYTSLIFGTSAGILQLESYYGFAFFSITSLIITLLYVIFVTKLKPSLFYENPLNDIFLNNLSRSLTAYLMMWTLTYALVQS</sequence>
<feature type="non-terminal residue" evidence="9">
    <location>
        <position position="1"/>
    </location>
</feature>
<comment type="similarity">
    <text evidence="2">Belongs to the EMC6 family.</text>
</comment>
<keyword evidence="4 8" id="KW-0812">Transmembrane</keyword>
<dbReference type="GO" id="GO:0006644">
    <property type="term" value="P:phospholipid metabolic process"/>
    <property type="evidence" value="ECO:0007669"/>
    <property type="project" value="EnsemblFungi"/>
</dbReference>
<dbReference type="GO" id="GO:0015914">
    <property type="term" value="P:phospholipid transport"/>
    <property type="evidence" value="ECO:0007669"/>
    <property type="project" value="EnsemblFungi"/>
</dbReference>